<reference evidence="1 2" key="1">
    <citation type="submission" date="2021-04" db="EMBL/GenBank/DDBJ databases">
        <title>Whole-genome sequencing of Saccharopolyspora endophytica KCTC 19397.</title>
        <authorList>
            <person name="Ay H."/>
            <person name="Saygin H."/>
            <person name="Sahin N."/>
        </authorList>
    </citation>
    <scope>NUCLEOTIDE SEQUENCE [LARGE SCALE GENOMIC DNA]</scope>
    <source>
        <strain evidence="1 2">KCTC 19397</strain>
    </source>
</reference>
<name>A0ABS5DQS7_9PSEU</name>
<proteinExistence type="predicted"/>
<dbReference type="RefSeq" id="WP_210973647.1">
    <property type="nucleotide sequence ID" value="NZ_JAGPXE010000022.1"/>
</dbReference>
<protein>
    <submittedName>
        <fullName evidence="1">Uncharacterized protein</fullName>
    </submittedName>
</protein>
<dbReference type="EMBL" id="JAGPXE010000022">
    <property type="protein sequence ID" value="MBQ0928640.1"/>
    <property type="molecule type" value="Genomic_DNA"/>
</dbReference>
<evidence type="ECO:0000313" key="1">
    <source>
        <dbReference type="EMBL" id="MBQ0928640.1"/>
    </source>
</evidence>
<sequence length="96" mass="10571">MHDPDRWLRLGVHWNAYVGIDDDDPLAAMSTRDRLTTASTAVLMAPEEACAPVEHVAPPPGEQQLGVAHEQHMNVNEAAIVTRRRRSPVRSHLSGS</sequence>
<keyword evidence="2" id="KW-1185">Reference proteome</keyword>
<accession>A0ABS5DQS7</accession>
<dbReference type="Proteomes" id="UP000674084">
    <property type="component" value="Unassembled WGS sequence"/>
</dbReference>
<organism evidence="1 2">
    <name type="scientific">Saccharopolyspora endophytica</name>
    <dbReference type="NCBI Taxonomy" id="543886"/>
    <lineage>
        <taxon>Bacteria</taxon>
        <taxon>Bacillati</taxon>
        <taxon>Actinomycetota</taxon>
        <taxon>Actinomycetes</taxon>
        <taxon>Pseudonocardiales</taxon>
        <taxon>Pseudonocardiaceae</taxon>
        <taxon>Saccharopolyspora</taxon>
    </lineage>
</organism>
<evidence type="ECO:0000313" key="2">
    <source>
        <dbReference type="Proteomes" id="UP000674084"/>
    </source>
</evidence>
<gene>
    <name evidence="1" type="ORF">KBO27_32245</name>
</gene>
<comment type="caution">
    <text evidence="1">The sequence shown here is derived from an EMBL/GenBank/DDBJ whole genome shotgun (WGS) entry which is preliminary data.</text>
</comment>